<organism evidence="2">
    <name type="scientific">termite gut metagenome</name>
    <dbReference type="NCBI Taxonomy" id="433724"/>
    <lineage>
        <taxon>unclassified sequences</taxon>
        <taxon>metagenomes</taxon>
        <taxon>organismal metagenomes</taxon>
    </lineage>
</organism>
<comment type="caution">
    <text evidence="2">The sequence shown here is derived from an EMBL/GenBank/DDBJ whole genome shotgun (WGS) entry which is preliminary data.</text>
</comment>
<proteinExistence type="predicted"/>
<dbReference type="Pfam" id="PF18823">
    <property type="entry name" value="InPase"/>
    <property type="match status" value="1"/>
</dbReference>
<feature type="domain" description="Inorganic pyrophosphatase" evidence="1">
    <location>
        <begin position="477"/>
        <end position="529"/>
    </location>
</feature>
<accession>A0A5J4S7I2</accession>
<reference evidence="2" key="1">
    <citation type="submission" date="2019-03" db="EMBL/GenBank/DDBJ databases">
        <title>Single cell metagenomics reveals metabolic interactions within the superorganism composed of flagellate Streblomastix strix and complex community of Bacteroidetes bacteria on its surface.</title>
        <authorList>
            <person name="Treitli S.C."/>
            <person name="Kolisko M."/>
            <person name="Husnik F."/>
            <person name="Keeling P."/>
            <person name="Hampl V."/>
        </authorList>
    </citation>
    <scope>NUCLEOTIDE SEQUENCE</scope>
    <source>
        <strain evidence="2">STM</strain>
    </source>
</reference>
<sequence>MQSFSNIIIDLLTEATIPELKQKFYPKIPDNIFLKIISADTTTSDINKNVMGKYAKWLLSIYIKGNLKLEDLYKATEYFPLYAKLCQSKKIQQTDINSFQNLPQLFSVIEPFYNELQKNNQNPPEENGRNEVEKIYEDNEWLVLSLLTEAAAIYYGRGTQWCTSTTKSKNYFNDYIKMGPIYFIFDKKHSLKYQFGFSQNIFCDRQDMSVQKPITQTIGANLGLIDCLDKISDGRFLYLSYDFQDDGYYLNDEDGICKLINGNGECKFEYNVIGSYPYSLFDTGYVRPLTSPTNKIGYVNTSEMKIILEPIYDYIDMMYVQNFDKPQIDEDGQGFAGDYQKEVALFVVNIKGKGCGVINSNGNILSPMGDYIVLVDEYTDMNYPTLIFITDRKEMDEYRSNNFEDIEEAIEWLDKRNFEWIQRYEYDTNNGGLVAESKKLSFGNIVESTLTEDYSLAEIPIQIQKAEQETDTSPTDKQTEAGNYKKGHISVLGFDIAIENPKGSVRSGTDKNGTKWSITMKNSYGYFNRA</sequence>
<feature type="non-terminal residue" evidence="2">
    <location>
        <position position="530"/>
    </location>
</feature>
<dbReference type="InterPro" id="IPR041595">
    <property type="entry name" value="Inorganic_Pase"/>
</dbReference>
<protein>
    <recommendedName>
        <fullName evidence="1">Inorganic pyrophosphatase domain-containing protein</fullName>
    </recommendedName>
</protein>
<dbReference type="AlphaFoldDB" id="A0A5J4S7I2"/>
<dbReference type="EMBL" id="SNRY01000399">
    <property type="protein sequence ID" value="KAA6341290.1"/>
    <property type="molecule type" value="Genomic_DNA"/>
</dbReference>
<gene>
    <name evidence="2" type="ORF">EZS27_010877</name>
</gene>
<evidence type="ECO:0000313" key="2">
    <source>
        <dbReference type="EMBL" id="KAA6341290.1"/>
    </source>
</evidence>
<evidence type="ECO:0000259" key="1">
    <source>
        <dbReference type="Pfam" id="PF18823"/>
    </source>
</evidence>
<name>A0A5J4S7I2_9ZZZZ</name>